<dbReference type="PANTHER" id="PTHR19963">
    <property type="entry name" value="CCHC-TYPE DOMAIN-CONTAINING PROTEIN"/>
    <property type="match status" value="1"/>
</dbReference>
<dbReference type="PANTHER" id="PTHR19963:SF30">
    <property type="entry name" value="ENDONUCLEASE_EXONUCLEASE_PHOSPHATASE DOMAIN-CONTAINING PROTEIN"/>
    <property type="match status" value="1"/>
</dbReference>
<evidence type="ECO:0000313" key="2">
    <source>
        <dbReference type="EMBL" id="CAG2213152.1"/>
    </source>
</evidence>
<dbReference type="Proteomes" id="UP000683360">
    <property type="component" value="Unassembled WGS sequence"/>
</dbReference>
<evidence type="ECO:0000256" key="1">
    <source>
        <dbReference type="SAM" id="MobiDB-lite"/>
    </source>
</evidence>
<accession>A0A8S3S1R6</accession>
<sequence length="457" mass="52750">MAEGGKNISSEDYIPVEMANNRVMSFISDIERDLEDMRHKTFKDYEDHRGLSNPGHGASRFLIGSSEKVDSVDRSDCNKLGSFELYSREGDKHKSSTPNENLRSGFSVKRDSSRDSNVKFNLEHGYSTDCSDSNNPRPRMRPGRESKETLPNSREGLHAYNLPSREEASRDTVGMYNRLYNPPTTATPRPISRLSIGTRPISRREKEPEKFDGIQPTTKIIWYTLSKRQHGMVAEQLKNYEELKKIICQRFNPKERVAAYRCEFRTRIRRQNESLQDYGYALRRLVCLAYPDSDFNYVLEELAINQFTNGLGNFEMQKQVQFSHPKTIESAIAYADEYEAFVGTQADIRKPKDKEAEFNIKYPVQAVKKQDIDKPKPEECKTQTNASEEALIKVLDYFKEISQKLTQMSLSRNQERHNFRTPIRCYNGGELGHIAVRCRQPPKVKKDVNENNGDLNK</sequence>
<keyword evidence="3" id="KW-1185">Reference proteome</keyword>
<feature type="region of interest" description="Disordered" evidence="1">
    <location>
        <begin position="89"/>
        <end position="156"/>
    </location>
</feature>
<protein>
    <recommendedName>
        <fullName evidence="4">Retrotransposon gag domain-containing protein</fullName>
    </recommendedName>
</protein>
<organism evidence="2 3">
    <name type="scientific">Mytilus edulis</name>
    <name type="common">Blue mussel</name>
    <dbReference type="NCBI Taxonomy" id="6550"/>
    <lineage>
        <taxon>Eukaryota</taxon>
        <taxon>Metazoa</taxon>
        <taxon>Spiralia</taxon>
        <taxon>Lophotrochozoa</taxon>
        <taxon>Mollusca</taxon>
        <taxon>Bivalvia</taxon>
        <taxon>Autobranchia</taxon>
        <taxon>Pteriomorphia</taxon>
        <taxon>Mytilida</taxon>
        <taxon>Mytiloidea</taxon>
        <taxon>Mytilidae</taxon>
        <taxon>Mytilinae</taxon>
        <taxon>Mytilus</taxon>
    </lineage>
</organism>
<evidence type="ECO:0008006" key="4">
    <source>
        <dbReference type="Google" id="ProtNLM"/>
    </source>
</evidence>
<proteinExistence type="predicted"/>
<reference evidence="2" key="1">
    <citation type="submission" date="2021-03" db="EMBL/GenBank/DDBJ databases">
        <authorList>
            <person name="Bekaert M."/>
        </authorList>
    </citation>
    <scope>NUCLEOTIDE SEQUENCE</scope>
</reference>
<dbReference type="EMBL" id="CAJPWZ010001337">
    <property type="protein sequence ID" value="CAG2213152.1"/>
    <property type="molecule type" value="Genomic_DNA"/>
</dbReference>
<feature type="compositionally biased region" description="Basic and acidic residues" evidence="1">
    <location>
        <begin position="108"/>
        <end position="117"/>
    </location>
</feature>
<name>A0A8S3S1R6_MYTED</name>
<evidence type="ECO:0000313" key="3">
    <source>
        <dbReference type="Proteomes" id="UP000683360"/>
    </source>
</evidence>
<gene>
    <name evidence="2" type="ORF">MEDL_27083</name>
</gene>
<dbReference type="AlphaFoldDB" id="A0A8S3S1R6"/>
<comment type="caution">
    <text evidence="2">The sequence shown here is derived from an EMBL/GenBank/DDBJ whole genome shotgun (WGS) entry which is preliminary data.</text>
</comment>
<dbReference type="OrthoDB" id="6277121at2759"/>